<dbReference type="Pfam" id="PF01546">
    <property type="entry name" value="Peptidase_M20"/>
    <property type="match status" value="1"/>
</dbReference>
<keyword evidence="5" id="KW-0862">Zinc</keyword>
<evidence type="ECO:0000313" key="6">
    <source>
        <dbReference type="EMBL" id="GFH05615.1"/>
    </source>
</evidence>
<sequence>MNIYNVIAIIAAYFAAWVAIDASLEAKFASITQHPARDCPVPPNDQAVQRLAQFLQFQTISDSHSDDHIKSGHHAAFTSLLAFLREQYPEVHSQLQVEEVGLGGWSRLITWQGSDPQLKPILYISHYDVVPVTPGTEQLWSHGPFNGSVADGFLWGRGALDVKLGVIGLLEAVTRLLARGWTPHRTIMLSFGHDEEVGGSGGAGEVAALLKTRGVQLECVVDEGGVVLLDGLKGLAAQPMALVGTAEKLYTSLHVDLVSPGGHSSMPPTDGSDIAGQAARLITRLNAHPFPARLREPLPSFLAAIAPYAPRIVRPLMAYSHIQPLSWVLAQLLVSSRTAVLDHVTAALKAAGVHGATLSISNASHIGPPGHVTASNTTYFEALRQAVQEHWRYADKAVAVAPFLMSGGTDSKHFADLTEHGILRFVPVSVNKTAGELGSVHSTNERMRVADVKLMVCTYARMMELMAGASGSPPS</sequence>
<comment type="similarity">
    <text evidence="1">Belongs to the peptidase M20A family.</text>
</comment>
<evidence type="ECO:0000313" key="7">
    <source>
        <dbReference type="Proteomes" id="UP000485058"/>
    </source>
</evidence>
<proteinExistence type="inferred from homology"/>
<name>A0A699Y8E0_HAELA</name>
<evidence type="ECO:0000256" key="3">
    <source>
        <dbReference type="ARBA" id="ARBA00022723"/>
    </source>
</evidence>
<gene>
    <name evidence="6" type="ORF">HaLaN_00109</name>
</gene>
<evidence type="ECO:0000256" key="1">
    <source>
        <dbReference type="ARBA" id="ARBA00006247"/>
    </source>
</evidence>
<keyword evidence="3" id="KW-0479">Metal-binding</keyword>
<dbReference type="AlphaFoldDB" id="A0A699Y8E0"/>
<protein>
    <submittedName>
        <fullName evidence="6">M20_dimer domain-containing protein</fullName>
    </submittedName>
</protein>
<accession>A0A699Y8E0</accession>
<dbReference type="Gene3D" id="1.10.150.900">
    <property type="match status" value="1"/>
</dbReference>
<keyword evidence="2" id="KW-0645">Protease</keyword>
<reference evidence="6 7" key="1">
    <citation type="submission" date="2020-02" db="EMBL/GenBank/DDBJ databases">
        <title>Draft genome sequence of Haematococcus lacustris strain NIES-144.</title>
        <authorList>
            <person name="Morimoto D."/>
            <person name="Nakagawa S."/>
            <person name="Yoshida T."/>
            <person name="Sawayama S."/>
        </authorList>
    </citation>
    <scope>NUCLEOTIDE SEQUENCE [LARGE SCALE GENOMIC DNA]</scope>
    <source>
        <strain evidence="6 7">NIES-144</strain>
    </source>
</reference>
<dbReference type="GO" id="GO:0008233">
    <property type="term" value="F:peptidase activity"/>
    <property type="evidence" value="ECO:0007669"/>
    <property type="project" value="UniProtKB-KW"/>
</dbReference>
<dbReference type="InterPro" id="IPR002933">
    <property type="entry name" value="Peptidase_M20"/>
</dbReference>
<comment type="caution">
    <text evidence="6">The sequence shown here is derived from an EMBL/GenBank/DDBJ whole genome shotgun (WGS) entry which is preliminary data.</text>
</comment>
<keyword evidence="7" id="KW-1185">Reference proteome</keyword>
<dbReference type="GO" id="GO:0006508">
    <property type="term" value="P:proteolysis"/>
    <property type="evidence" value="ECO:0007669"/>
    <property type="project" value="UniProtKB-KW"/>
</dbReference>
<organism evidence="6 7">
    <name type="scientific">Haematococcus lacustris</name>
    <name type="common">Green alga</name>
    <name type="synonym">Haematococcus pluvialis</name>
    <dbReference type="NCBI Taxonomy" id="44745"/>
    <lineage>
        <taxon>Eukaryota</taxon>
        <taxon>Viridiplantae</taxon>
        <taxon>Chlorophyta</taxon>
        <taxon>core chlorophytes</taxon>
        <taxon>Chlorophyceae</taxon>
        <taxon>CS clade</taxon>
        <taxon>Chlamydomonadales</taxon>
        <taxon>Haematococcaceae</taxon>
        <taxon>Haematococcus</taxon>
    </lineage>
</organism>
<evidence type="ECO:0000256" key="5">
    <source>
        <dbReference type="ARBA" id="ARBA00022833"/>
    </source>
</evidence>
<evidence type="ECO:0000256" key="2">
    <source>
        <dbReference type="ARBA" id="ARBA00022670"/>
    </source>
</evidence>
<dbReference type="GO" id="GO:0046872">
    <property type="term" value="F:metal ion binding"/>
    <property type="evidence" value="ECO:0007669"/>
    <property type="project" value="UniProtKB-KW"/>
</dbReference>
<dbReference type="EMBL" id="BLLF01000003">
    <property type="protein sequence ID" value="GFH05615.1"/>
    <property type="molecule type" value="Genomic_DNA"/>
</dbReference>
<evidence type="ECO:0000256" key="4">
    <source>
        <dbReference type="ARBA" id="ARBA00022801"/>
    </source>
</evidence>
<dbReference type="SUPFAM" id="SSF53187">
    <property type="entry name" value="Zn-dependent exopeptidases"/>
    <property type="match status" value="1"/>
</dbReference>
<dbReference type="InterPro" id="IPR047177">
    <property type="entry name" value="Pept_M20A"/>
</dbReference>
<dbReference type="PANTHER" id="PTHR45962:SF1">
    <property type="entry name" value="N-FATTY-ACYL-AMINO ACID SYNTHASE_HYDROLASE PM20D1"/>
    <property type="match status" value="1"/>
</dbReference>
<dbReference type="PANTHER" id="PTHR45962">
    <property type="entry name" value="N-FATTY-ACYL-AMINO ACID SYNTHASE/HYDROLASE PM20D1"/>
    <property type="match status" value="1"/>
</dbReference>
<keyword evidence="4" id="KW-0378">Hydrolase</keyword>
<dbReference type="Proteomes" id="UP000485058">
    <property type="component" value="Unassembled WGS sequence"/>
</dbReference>
<dbReference type="Gene3D" id="3.40.630.10">
    <property type="entry name" value="Zn peptidases"/>
    <property type="match status" value="1"/>
</dbReference>